<dbReference type="SMART" id="SM00382">
    <property type="entry name" value="AAA"/>
    <property type="match status" value="2"/>
</dbReference>
<dbReference type="PROSITE" id="PS00211">
    <property type="entry name" value="ABC_TRANSPORTER_1"/>
    <property type="match status" value="1"/>
</dbReference>
<dbReference type="PROSITE" id="PS50893">
    <property type="entry name" value="ABC_TRANSPORTER_2"/>
    <property type="match status" value="2"/>
</dbReference>
<evidence type="ECO:0000256" key="2">
    <source>
        <dbReference type="ARBA" id="ARBA00022840"/>
    </source>
</evidence>
<feature type="region of interest" description="Disordered" evidence="3">
    <location>
        <begin position="497"/>
        <end position="551"/>
    </location>
</feature>
<name>A0ABU8RHI7_9ACTN</name>
<feature type="compositionally biased region" description="Basic and acidic residues" evidence="3">
    <location>
        <begin position="499"/>
        <end position="538"/>
    </location>
</feature>
<feature type="domain" description="ABC transporter" evidence="4">
    <location>
        <begin position="254"/>
        <end position="498"/>
    </location>
</feature>
<sequence>MRLELRGITKRFGPLVANDAIDLVVEPGEIHCLLGENGAGKSTLMNVLYGLYSPDDGELVVDDRPITFDGPGAAMAAGIGMVHQHFMLVPVFTVAESVVLGHERTKGLLLDLDAAREQVREISDRYGFGVDPDARIEDLPVGVQQRVEIIKALVGDARVLILDEPTAVLTPQETDELIDIMRQLKAGGTSVVFITHKLREVRAVADRITVIRRGKVVGTASPRTSENELASLMVGRSVSLGVGKEPPRRGEEHLVVRDLVVRDPRGARAVDGVSFSVARGEVLAVAGVDGNGQSELAEAVLGLVEAESGSVRLGGRELLGLGVRGVLDAGVGFVPEDRSSDGVVGSLSVAENLVLDLVRSPEYRRGLSLRRDAIRANAERRVEEFDVRTQGVDAPVATLSGGNQQKVVLARELSRELELFVASQPTRGLDVGSIEFVHRRIVAERDGGTPVVIVSTELDEVVELADRIAVMYRGKVVGLVDGSTDRDVLGLMMAGVPEDEARRQAQERPTRADHPDAAADHPDATADHPDATARHAHEAPAGATTTREEAP</sequence>
<dbReference type="RefSeq" id="WP_339573839.1">
    <property type="nucleotide sequence ID" value="NZ_JBBIAA010000002.1"/>
</dbReference>
<evidence type="ECO:0000256" key="1">
    <source>
        <dbReference type="ARBA" id="ARBA00022741"/>
    </source>
</evidence>
<evidence type="ECO:0000256" key="3">
    <source>
        <dbReference type="SAM" id="MobiDB-lite"/>
    </source>
</evidence>
<keyword evidence="2 5" id="KW-0067">ATP-binding</keyword>
<dbReference type="EMBL" id="JBBIAA010000002">
    <property type="protein sequence ID" value="MEJ5944461.1"/>
    <property type="molecule type" value="Genomic_DNA"/>
</dbReference>
<accession>A0ABU8RHI7</accession>
<organism evidence="5 6">
    <name type="scientific">Pseudokineococcus basanitobsidens</name>
    <dbReference type="NCBI Taxonomy" id="1926649"/>
    <lineage>
        <taxon>Bacteria</taxon>
        <taxon>Bacillati</taxon>
        <taxon>Actinomycetota</taxon>
        <taxon>Actinomycetes</taxon>
        <taxon>Kineosporiales</taxon>
        <taxon>Kineosporiaceae</taxon>
        <taxon>Pseudokineococcus</taxon>
    </lineage>
</organism>
<protein>
    <submittedName>
        <fullName evidence="5">ABC transporter ATP-binding protein</fullName>
    </submittedName>
</protein>
<dbReference type="InterPro" id="IPR017871">
    <property type="entry name" value="ABC_transporter-like_CS"/>
</dbReference>
<dbReference type="InterPro" id="IPR050107">
    <property type="entry name" value="ABC_carbohydrate_import_ATPase"/>
</dbReference>
<evidence type="ECO:0000313" key="6">
    <source>
        <dbReference type="Proteomes" id="UP001387100"/>
    </source>
</evidence>
<dbReference type="InterPro" id="IPR003593">
    <property type="entry name" value="AAA+_ATPase"/>
</dbReference>
<dbReference type="Gene3D" id="3.40.50.300">
    <property type="entry name" value="P-loop containing nucleotide triphosphate hydrolases"/>
    <property type="match status" value="2"/>
</dbReference>
<keyword evidence="6" id="KW-1185">Reference proteome</keyword>
<feature type="domain" description="ABC transporter" evidence="4">
    <location>
        <begin position="3"/>
        <end position="238"/>
    </location>
</feature>
<dbReference type="GO" id="GO:0005524">
    <property type="term" value="F:ATP binding"/>
    <property type="evidence" value="ECO:0007669"/>
    <property type="project" value="UniProtKB-KW"/>
</dbReference>
<evidence type="ECO:0000313" key="5">
    <source>
        <dbReference type="EMBL" id="MEJ5944461.1"/>
    </source>
</evidence>
<keyword evidence="1" id="KW-0547">Nucleotide-binding</keyword>
<dbReference type="SUPFAM" id="SSF52540">
    <property type="entry name" value="P-loop containing nucleoside triphosphate hydrolases"/>
    <property type="match status" value="2"/>
</dbReference>
<comment type="caution">
    <text evidence="5">The sequence shown here is derived from an EMBL/GenBank/DDBJ whole genome shotgun (WGS) entry which is preliminary data.</text>
</comment>
<dbReference type="CDD" id="cd03215">
    <property type="entry name" value="ABC_Carb_Monos_II"/>
    <property type="match status" value="1"/>
</dbReference>
<dbReference type="InterPro" id="IPR027417">
    <property type="entry name" value="P-loop_NTPase"/>
</dbReference>
<dbReference type="PANTHER" id="PTHR43790">
    <property type="entry name" value="CARBOHYDRATE TRANSPORT ATP-BINDING PROTEIN MG119-RELATED"/>
    <property type="match status" value="1"/>
</dbReference>
<dbReference type="PANTHER" id="PTHR43790:SF4">
    <property type="entry name" value="GUANOSINE IMPORT ATP-BINDING PROTEIN NUPO"/>
    <property type="match status" value="1"/>
</dbReference>
<reference evidence="5 6" key="1">
    <citation type="journal article" date="2017" name="Int. J. Syst. Evol. Microbiol.">
        <title>Pseudokineococcus basanitobsidens sp. nov., isolated from volcanic rock.</title>
        <authorList>
            <person name="Lee D.W."/>
            <person name="Park M.Y."/>
            <person name="Kim J.J."/>
            <person name="Kim B.S."/>
        </authorList>
    </citation>
    <scope>NUCLEOTIDE SEQUENCE [LARGE SCALE GENOMIC DNA]</scope>
    <source>
        <strain evidence="5 6">DSM 103726</strain>
    </source>
</reference>
<gene>
    <name evidence="5" type="ORF">WDZ17_04035</name>
</gene>
<proteinExistence type="predicted"/>
<dbReference type="CDD" id="cd03216">
    <property type="entry name" value="ABC_Carb_Monos_I"/>
    <property type="match status" value="1"/>
</dbReference>
<evidence type="ECO:0000259" key="4">
    <source>
        <dbReference type="PROSITE" id="PS50893"/>
    </source>
</evidence>
<dbReference type="InterPro" id="IPR003439">
    <property type="entry name" value="ABC_transporter-like_ATP-bd"/>
</dbReference>
<dbReference type="Proteomes" id="UP001387100">
    <property type="component" value="Unassembled WGS sequence"/>
</dbReference>
<dbReference type="Pfam" id="PF00005">
    <property type="entry name" value="ABC_tran"/>
    <property type="match status" value="2"/>
</dbReference>